<dbReference type="InterPro" id="IPR011701">
    <property type="entry name" value="MFS"/>
</dbReference>
<evidence type="ECO:0000256" key="2">
    <source>
        <dbReference type="ARBA" id="ARBA00008335"/>
    </source>
</evidence>
<organism evidence="9 10">
    <name type="scientific">Halanaerobium saccharolyticum subsp. saccharolyticum DSM 6643</name>
    <dbReference type="NCBI Taxonomy" id="1293054"/>
    <lineage>
        <taxon>Bacteria</taxon>
        <taxon>Bacillati</taxon>
        <taxon>Bacillota</taxon>
        <taxon>Clostridia</taxon>
        <taxon>Halanaerobiales</taxon>
        <taxon>Halanaerobiaceae</taxon>
        <taxon>Halanaerobium</taxon>
    </lineage>
</organism>
<dbReference type="PANTHER" id="PTHR23514:SF3">
    <property type="entry name" value="BYPASS OF STOP CODON PROTEIN 6"/>
    <property type="match status" value="1"/>
</dbReference>
<keyword evidence="10" id="KW-1185">Reference proteome</keyword>
<feature type="transmembrane region" description="Helical" evidence="7">
    <location>
        <begin position="134"/>
        <end position="158"/>
    </location>
</feature>
<feature type="transmembrane region" description="Helical" evidence="7">
    <location>
        <begin position="43"/>
        <end position="62"/>
    </location>
</feature>
<dbReference type="PANTHER" id="PTHR23514">
    <property type="entry name" value="BYPASS OF STOP CODON PROTEIN 6"/>
    <property type="match status" value="1"/>
</dbReference>
<feature type="transmembrane region" description="Helical" evidence="7">
    <location>
        <begin position="242"/>
        <end position="260"/>
    </location>
</feature>
<keyword evidence="6 7" id="KW-0472">Membrane</keyword>
<dbReference type="InParanoid" id="M5DZ14"/>
<reference evidence="10" key="1">
    <citation type="journal article" date="2013" name="Genome Announc.">
        <title>Genome Sequence of Halanaerobium saccharolyticum subsp. saccharolyticum Strain DSM 6643T, a Halophilic Hydrogen-Producing Bacterium.</title>
        <authorList>
            <person name="Kivisto A."/>
            <person name="Larjo A."/>
            <person name="Ciranna A."/>
            <person name="Santala V."/>
            <person name="Roos C."/>
            <person name="Karp M."/>
        </authorList>
    </citation>
    <scope>NUCLEOTIDE SEQUENCE [LARGE SCALE GENOMIC DNA]</scope>
    <source>
        <strain evidence="10">DSM 6643</strain>
    </source>
</reference>
<proteinExistence type="inferred from homology"/>
<dbReference type="Pfam" id="PF07690">
    <property type="entry name" value="MFS_1"/>
    <property type="match status" value="1"/>
</dbReference>
<feature type="transmembrane region" description="Helical" evidence="7">
    <location>
        <begin position="272"/>
        <end position="290"/>
    </location>
</feature>
<comment type="caution">
    <text evidence="9">The sequence shown here is derived from an EMBL/GenBank/DDBJ whole genome shotgun (WGS) entry which is preliminary data.</text>
</comment>
<keyword evidence="4 7" id="KW-0812">Transmembrane</keyword>
<comment type="similarity">
    <text evidence="2">Belongs to the major facilitator superfamily.</text>
</comment>
<evidence type="ECO:0000313" key="9">
    <source>
        <dbReference type="EMBL" id="CCU78237.1"/>
    </source>
</evidence>
<protein>
    <submittedName>
        <fullName evidence="9">Major facilitator superfamily MFS_1</fullName>
    </submittedName>
</protein>
<dbReference type="OrthoDB" id="1674556at2"/>
<gene>
    <name evidence="9" type="ORF">HSACCH_00508</name>
</gene>
<feature type="transmembrane region" description="Helical" evidence="7">
    <location>
        <begin position="74"/>
        <end position="93"/>
    </location>
</feature>
<evidence type="ECO:0000313" key="10">
    <source>
        <dbReference type="Proteomes" id="UP000012063"/>
    </source>
</evidence>
<dbReference type="GO" id="GO:0005886">
    <property type="term" value="C:plasma membrane"/>
    <property type="evidence" value="ECO:0007669"/>
    <property type="project" value="UniProtKB-SubCell"/>
</dbReference>
<name>M5DZ14_9FIRM</name>
<dbReference type="InterPro" id="IPR036259">
    <property type="entry name" value="MFS_trans_sf"/>
</dbReference>
<evidence type="ECO:0000256" key="1">
    <source>
        <dbReference type="ARBA" id="ARBA00004651"/>
    </source>
</evidence>
<dbReference type="InterPro" id="IPR020846">
    <property type="entry name" value="MFS_dom"/>
</dbReference>
<dbReference type="Proteomes" id="UP000012063">
    <property type="component" value="Unassembled WGS sequence"/>
</dbReference>
<accession>M5DZ14</accession>
<dbReference type="InterPro" id="IPR051788">
    <property type="entry name" value="MFS_Transporter"/>
</dbReference>
<evidence type="ECO:0000256" key="4">
    <source>
        <dbReference type="ARBA" id="ARBA00022692"/>
    </source>
</evidence>
<evidence type="ECO:0000259" key="8">
    <source>
        <dbReference type="PROSITE" id="PS50850"/>
    </source>
</evidence>
<feature type="transmembrane region" description="Helical" evidence="7">
    <location>
        <begin position="356"/>
        <end position="377"/>
    </location>
</feature>
<dbReference type="AlphaFoldDB" id="M5DZ14"/>
<dbReference type="STRING" id="1293054.HSACCH_00508"/>
<feature type="transmembrane region" description="Helical" evidence="7">
    <location>
        <begin position="329"/>
        <end position="350"/>
    </location>
</feature>
<feature type="transmembrane region" description="Helical" evidence="7">
    <location>
        <begin position="99"/>
        <end position="122"/>
    </location>
</feature>
<keyword evidence="3" id="KW-0813">Transport</keyword>
<dbReference type="RefSeq" id="WP_005487613.1">
    <property type="nucleotide sequence ID" value="NZ_CAUI01000005.1"/>
</dbReference>
<dbReference type="GO" id="GO:0022857">
    <property type="term" value="F:transmembrane transporter activity"/>
    <property type="evidence" value="ECO:0007669"/>
    <property type="project" value="InterPro"/>
</dbReference>
<feature type="transmembrane region" description="Helical" evidence="7">
    <location>
        <begin position="164"/>
        <end position="183"/>
    </location>
</feature>
<sequence length="386" mass="42771">MIKNKQRLMILAFTIMMMNGIVNNLRAQVGPYIIEDYGLNYSRLGILLSFISMGAMFLYFISGKLIEKFGLIKLLFYGMIYNSLALLAIYFSINYYTLTAAFFILGSGLTLLNIVSVNLISISYSKNRGKMINLLHLFYGLGGIVAPYFVTLVIKIGFSWAHSFLFSIILLVIIFIEFKTAVIPEIEASKNKTMKSTKELLKDIRVILFSLIVFLQIGVEFSIVTWLAPFLKDVEGRTDLEISFYIALFFITFTIGRLLASFMVEKVGYFNFIIYTAGAAALLITLALIGGRSFTILISISGIFLAAQVPTAQAAILDSFGSSGIKVVGFAQTAGMIGSTVLASWVIGFINDFIGLKAGFFILIISLIADLVITFYLKQITNKTVN</sequence>
<feature type="transmembrane region" description="Helical" evidence="7">
    <location>
        <begin position="204"/>
        <end position="230"/>
    </location>
</feature>
<dbReference type="PROSITE" id="PS50850">
    <property type="entry name" value="MFS"/>
    <property type="match status" value="1"/>
</dbReference>
<evidence type="ECO:0000256" key="3">
    <source>
        <dbReference type="ARBA" id="ARBA00022448"/>
    </source>
</evidence>
<keyword evidence="5 7" id="KW-1133">Transmembrane helix</keyword>
<evidence type="ECO:0000256" key="5">
    <source>
        <dbReference type="ARBA" id="ARBA00022989"/>
    </source>
</evidence>
<dbReference type="eggNOG" id="COG0738">
    <property type="taxonomic scope" value="Bacteria"/>
</dbReference>
<evidence type="ECO:0000256" key="6">
    <source>
        <dbReference type="ARBA" id="ARBA00023136"/>
    </source>
</evidence>
<evidence type="ECO:0000256" key="7">
    <source>
        <dbReference type="SAM" id="Phobius"/>
    </source>
</evidence>
<dbReference type="SUPFAM" id="SSF103473">
    <property type="entry name" value="MFS general substrate transporter"/>
    <property type="match status" value="1"/>
</dbReference>
<feature type="domain" description="Major facilitator superfamily (MFS) profile" evidence="8">
    <location>
        <begin position="8"/>
        <end position="382"/>
    </location>
</feature>
<comment type="subcellular location">
    <subcellularLocation>
        <location evidence="1">Cell membrane</location>
        <topology evidence="1">Multi-pass membrane protein</topology>
    </subcellularLocation>
</comment>
<dbReference type="Gene3D" id="1.20.1250.20">
    <property type="entry name" value="MFS general substrate transporter like domains"/>
    <property type="match status" value="2"/>
</dbReference>
<feature type="transmembrane region" description="Helical" evidence="7">
    <location>
        <begin position="296"/>
        <end position="317"/>
    </location>
</feature>
<dbReference type="EMBL" id="CAUI01000005">
    <property type="protein sequence ID" value="CCU78237.1"/>
    <property type="molecule type" value="Genomic_DNA"/>
</dbReference>